<feature type="domain" description="GFO/IDH/MocA-like oxidoreductase" evidence="2">
    <location>
        <begin position="132"/>
        <end position="262"/>
    </location>
</feature>
<dbReference type="eggNOG" id="COG0673">
    <property type="taxonomic scope" value="Bacteria"/>
</dbReference>
<dbReference type="Pfam" id="PF01408">
    <property type="entry name" value="GFO_IDH_MocA"/>
    <property type="match status" value="1"/>
</dbReference>
<dbReference type="InterPro" id="IPR051450">
    <property type="entry name" value="Gfo/Idh/MocA_Oxidoreductases"/>
</dbReference>
<dbReference type="PANTHER" id="PTHR43377:SF1">
    <property type="entry name" value="BILIVERDIN REDUCTASE A"/>
    <property type="match status" value="1"/>
</dbReference>
<feature type="domain" description="Gfo/Idh/MocA-like oxidoreductase N-terminal" evidence="1">
    <location>
        <begin position="1"/>
        <end position="113"/>
    </location>
</feature>
<evidence type="ECO:0000259" key="1">
    <source>
        <dbReference type="Pfam" id="PF01408"/>
    </source>
</evidence>
<dbReference type="InterPro" id="IPR036291">
    <property type="entry name" value="NAD(P)-bd_dom_sf"/>
</dbReference>
<dbReference type="InterPro" id="IPR000683">
    <property type="entry name" value="Gfo/Idh/MocA-like_OxRdtase_N"/>
</dbReference>
<dbReference type="PATRIC" id="fig|1195236.3.peg.5161"/>
<dbReference type="Gene3D" id="3.30.360.10">
    <property type="entry name" value="Dihydrodipicolinate Reductase, domain 2"/>
    <property type="match status" value="1"/>
</dbReference>
<gene>
    <name evidence="3" type="ORF">CTER_4968</name>
</gene>
<dbReference type="EMBL" id="AORV01000066">
    <property type="protein sequence ID" value="EMS69395.1"/>
    <property type="molecule type" value="Genomic_DNA"/>
</dbReference>
<dbReference type="SUPFAM" id="SSF55347">
    <property type="entry name" value="Glyceraldehyde-3-phosphate dehydrogenase-like, C-terminal domain"/>
    <property type="match status" value="1"/>
</dbReference>
<dbReference type="AlphaFoldDB" id="S0FF82"/>
<proteinExistence type="predicted"/>
<dbReference type="Gene3D" id="3.40.50.720">
    <property type="entry name" value="NAD(P)-binding Rossmann-like Domain"/>
    <property type="match status" value="1"/>
</dbReference>
<name>S0FF82_RUMCE</name>
<organism evidence="3 4">
    <name type="scientific">Ruminiclostridium cellobioparum subsp. termitidis CT1112</name>
    <dbReference type="NCBI Taxonomy" id="1195236"/>
    <lineage>
        <taxon>Bacteria</taxon>
        <taxon>Bacillati</taxon>
        <taxon>Bacillota</taxon>
        <taxon>Clostridia</taxon>
        <taxon>Eubacteriales</taxon>
        <taxon>Oscillospiraceae</taxon>
        <taxon>Ruminiclostridium</taxon>
    </lineage>
</organism>
<sequence>MKIGIIGCGYIANYYATTMPNHPELELAGVTDINADRAGKFSEYYGVKHFNTLEDLLGDREISIVLICTYPHTHYELAKAILLANKHVYTEKPMGMNFEEASELVELAKSRKLYIASSPNILLGEYAQGIMKALRDNEIGRPLLAYAHLDDGAVHHMRYWTWHSRTGTEWPYKNEFAVGSLLEHAGYCISLLTAFFGPAREVQAYTRCLIPDKLCRNVNDTTGPDYSEIVIEFRSGMVGRITIGTVAPRNHSLMIVGEEGVLSTDALYWDVQQKVYIQRRKDLRSTDQGDAKAYLTDKEEYTFTRPTDFEFRSGDEVNVDWAKGVAELAEAISQKRRCRLDMDHALHIMEIIDAVNTDRSFSGPQKIRTSFEPVQPVDWIRQSIA</sequence>
<dbReference type="STRING" id="1195236.CTER_4968"/>
<comment type="caution">
    <text evidence="3">The sequence shown here is derived from an EMBL/GenBank/DDBJ whole genome shotgun (WGS) entry which is preliminary data.</text>
</comment>
<dbReference type="RefSeq" id="WP_004630421.1">
    <property type="nucleotide sequence ID" value="NZ_AORV01000066.1"/>
</dbReference>
<reference evidence="3 4" key="1">
    <citation type="journal article" date="2013" name="Genome Announc.">
        <title>Draft Genome Sequence of the Cellulolytic, Mesophilic, Anaerobic Bacterium Clostridium termitidis Strain CT1112 (DSM 5398).</title>
        <authorList>
            <person name="Lal S."/>
            <person name="Ramachandran U."/>
            <person name="Zhang X."/>
            <person name="Munir R."/>
            <person name="Sparling R."/>
            <person name="Levin D.B."/>
        </authorList>
    </citation>
    <scope>NUCLEOTIDE SEQUENCE [LARGE SCALE GENOMIC DNA]</scope>
    <source>
        <strain evidence="3 4">CT1112</strain>
    </source>
</reference>
<evidence type="ECO:0000313" key="4">
    <source>
        <dbReference type="Proteomes" id="UP000014155"/>
    </source>
</evidence>
<protein>
    <submittedName>
        <fullName evidence="3">Oxidoreductase domain-containing protein</fullName>
    </submittedName>
</protein>
<accession>S0FF82</accession>
<keyword evidence="4" id="KW-1185">Reference proteome</keyword>
<dbReference type="InterPro" id="IPR055170">
    <property type="entry name" value="GFO_IDH_MocA-like_dom"/>
</dbReference>
<dbReference type="Proteomes" id="UP000014155">
    <property type="component" value="Unassembled WGS sequence"/>
</dbReference>
<dbReference type="SUPFAM" id="SSF51735">
    <property type="entry name" value="NAD(P)-binding Rossmann-fold domains"/>
    <property type="match status" value="1"/>
</dbReference>
<dbReference type="GO" id="GO:0000166">
    <property type="term" value="F:nucleotide binding"/>
    <property type="evidence" value="ECO:0007669"/>
    <property type="project" value="InterPro"/>
</dbReference>
<evidence type="ECO:0000313" key="3">
    <source>
        <dbReference type="EMBL" id="EMS69395.1"/>
    </source>
</evidence>
<dbReference type="PANTHER" id="PTHR43377">
    <property type="entry name" value="BILIVERDIN REDUCTASE A"/>
    <property type="match status" value="1"/>
</dbReference>
<evidence type="ECO:0000259" key="2">
    <source>
        <dbReference type="Pfam" id="PF22725"/>
    </source>
</evidence>
<dbReference type="Pfam" id="PF22725">
    <property type="entry name" value="GFO_IDH_MocA_C3"/>
    <property type="match status" value="1"/>
</dbReference>